<feature type="transmembrane region" description="Helical" evidence="6">
    <location>
        <begin position="98"/>
        <end position="119"/>
    </location>
</feature>
<evidence type="ECO:0000256" key="3">
    <source>
        <dbReference type="ARBA" id="ARBA00022692"/>
    </source>
</evidence>
<dbReference type="Proteomes" id="UP001157733">
    <property type="component" value="Chromosome"/>
</dbReference>
<sequence length="124" mass="13269">MRQWILLGGILGGLSVMLGAFGAHSLKAVLTEKSLATFHTATQYQFFHSLALVLVGLLAHQLGEGHNSKVIKAGWFFLAGIVLFSGSLYWLALGGPRVLGPVTPLGGLSFMTGWFLLAFSIPKK</sequence>
<feature type="transmembrane region" description="Helical" evidence="6">
    <location>
        <begin position="46"/>
        <end position="63"/>
    </location>
</feature>
<evidence type="ECO:0000256" key="1">
    <source>
        <dbReference type="ARBA" id="ARBA00004141"/>
    </source>
</evidence>
<feature type="transmembrane region" description="Helical" evidence="6">
    <location>
        <begin position="75"/>
        <end position="92"/>
    </location>
</feature>
<dbReference type="InterPro" id="IPR006696">
    <property type="entry name" value="DUF423"/>
</dbReference>
<evidence type="ECO:0008006" key="9">
    <source>
        <dbReference type="Google" id="ProtNLM"/>
    </source>
</evidence>
<comment type="subcellular location">
    <subcellularLocation>
        <location evidence="1">Membrane</location>
        <topology evidence="1">Multi-pass membrane protein</topology>
    </subcellularLocation>
</comment>
<dbReference type="Pfam" id="PF04241">
    <property type="entry name" value="DUF423"/>
    <property type="match status" value="1"/>
</dbReference>
<comment type="similarity">
    <text evidence="2">Belongs to the UPF0382 family.</text>
</comment>
<reference evidence="7 8" key="1">
    <citation type="submission" date="2022-09" db="EMBL/GenBank/DDBJ databases">
        <authorList>
            <person name="Kop L."/>
        </authorList>
    </citation>
    <scope>NUCLEOTIDE SEQUENCE [LARGE SCALE GENOMIC DNA]</scope>
    <source>
        <strain evidence="7 8">347</strain>
    </source>
</reference>
<gene>
    <name evidence="7" type="ORF">NSPWAT_1195</name>
</gene>
<accession>A0ABM9HD92</accession>
<dbReference type="PANTHER" id="PTHR43461:SF1">
    <property type="entry name" value="TRANSMEMBRANE PROTEIN 256"/>
    <property type="match status" value="1"/>
</dbReference>
<keyword evidence="3 6" id="KW-0812">Transmembrane</keyword>
<keyword evidence="5 6" id="KW-0472">Membrane</keyword>
<organism evidence="7 8">
    <name type="scientific">Nitrospina watsonii</name>
    <dbReference type="NCBI Taxonomy" id="1323948"/>
    <lineage>
        <taxon>Bacteria</taxon>
        <taxon>Pseudomonadati</taxon>
        <taxon>Nitrospinota/Tectimicrobiota group</taxon>
        <taxon>Nitrospinota</taxon>
        <taxon>Nitrospinia</taxon>
        <taxon>Nitrospinales</taxon>
        <taxon>Nitrospinaceae</taxon>
        <taxon>Nitrospina</taxon>
    </lineage>
</organism>
<keyword evidence="8" id="KW-1185">Reference proteome</keyword>
<evidence type="ECO:0000313" key="8">
    <source>
        <dbReference type="Proteomes" id="UP001157733"/>
    </source>
</evidence>
<dbReference type="RefSeq" id="WP_282010963.1">
    <property type="nucleotide sequence ID" value="NZ_OX336137.1"/>
</dbReference>
<evidence type="ECO:0000256" key="5">
    <source>
        <dbReference type="ARBA" id="ARBA00023136"/>
    </source>
</evidence>
<evidence type="ECO:0000256" key="6">
    <source>
        <dbReference type="SAM" id="Phobius"/>
    </source>
</evidence>
<dbReference type="PANTHER" id="PTHR43461">
    <property type="entry name" value="TRANSMEMBRANE PROTEIN 256"/>
    <property type="match status" value="1"/>
</dbReference>
<proteinExistence type="inferred from homology"/>
<evidence type="ECO:0000256" key="2">
    <source>
        <dbReference type="ARBA" id="ARBA00009694"/>
    </source>
</evidence>
<name>A0ABM9HD92_9BACT</name>
<protein>
    <recommendedName>
        <fullName evidence="9">DUF423 domain-containing protein</fullName>
    </recommendedName>
</protein>
<evidence type="ECO:0000256" key="4">
    <source>
        <dbReference type="ARBA" id="ARBA00022989"/>
    </source>
</evidence>
<dbReference type="EMBL" id="OX336137">
    <property type="protein sequence ID" value="CAI2718054.1"/>
    <property type="molecule type" value="Genomic_DNA"/>
</dbReference>
<evidence type="ECO:0000313" key="7">
    <source>
        <dbReference type="EMBL" id="CAI2718054.1"/>
    </source>
</evidence>
<keyword evidence="4 6" id="KW-1133">Transmembrane helix</keyword>